<comment type="caution">
    <text evidence="13">The sequence shown here is derived from an EMBL/GenBank/DDBJ whole genome shotgun (WGS) entry which is preliminary data.</text>
</comment>
<accession>A0ABW8KYP1</accession>
<keyword evidence="9 10" id="KW-0342">GTP-binding</keyword>
<feature type="binding site" evidence="10">
    <location>
        <position position="289"/>
    </location>
    <ligand>
        <name>Zn(2+)</name>
        <dbReference type="ChEBI" id="CHEBI:29105"/>
    </ligand>
</feature>
<evidence type="ECO:0000313" key="13">
    <source>
        <dbReference type="EMBL" id="MFK3864903.1"/>
    </source>
</evidence>
<evidence type="ECO:0000256" key="4">
    <source>
        <dbReference type="ARBA" id="ARBA00022730"/>
    </source>
</evidence>
<feature type="domain" description="CP-type G" evidence="12">
    <location>
        <begin position="98"/>
        <end position="253"/>
    </location>
</feature>
<dbReference type="RefSeq" id="WP_404675700.1">
    <property type="nucleotide sequence ID" value="NZ_JBJDOT010000018.1"/>
</dbReference>
<comment type="similarity">
    <text evidence="10">Belongs to the TRAFAC class YlqF/YawG GTPase family. RsgA subfamily.</text>
</comment>
<reference evidence="13 14" key="1">
    <citation type="submission" date="2024-11" db="EMBL/GenBank/DDBJ databases">
        <title>The Natural Products Discovery Center: Release of the First 8490 Sequenced Strains for Exploring Actinobacteria Biosynthetic Diversity.</title>
        <authorList>
            <person name="Kalkreuter E."/>
            <person name="Kautsar S.A."/>
            <person name="Yang D."/>
            <person name="Bader C.D."/>
            <person name="Teijaro C.N."/>
            <person name="Fluegel L."/>
            <person name="Davis C.M."/>
            <person name="Simpson J.R."/>
            <person name="Lauterbach L."/>
            <person name="Steele A.D."/>
            <person name="Gui C."/>
            <person name="Meng S."/>
            <person name="Li G."/>
            <person name="Viehrig K."/>
            <person name="Ye F."/>
            <person name="Su P."/>
            <person name="Kiefer A.F."/>
            <person name="Nichols A."/>
            <person name="Cepeda A.J."/>
            <person name="Yan W."/>
            <person name="Fan B."/>
            <person name="Jiang Y."/>
            <person name="Adhikari A."/>
            <person name="Zheng C.-J."/>
            <person name="Schuster L."/>
            <person name="Cowan T.M."/>
            <person name="Smanski M.J."/>
            <person name="Chevrette M.G."/>
            <person name="De Carvalho L.P.S."/>
            <person name="Shen B."/>
        </authorList>
    </citation>
    <scope>NUCLEOTIDE SEQUENCE [LARGE SCALE GENOMIC DNA]</scope>
    <source>
        <strain evidence="13 14">NPDC078403</strain>
    </source>
</reference>
<dbReference type="Pfam" id="PF03193">
    <property type="entry name" value="RsgA_GTPase"/>
    <property type="match status" value="1"/>
</dbReference>
<evidence type="ECO:0000259" key="11">
    <source>
        <dbReference type="PROSITE" id="PS50936"/>
    </source>
</evidence>
<dbReference type="Gene3D" id="1.10.40.50">
    <property type="entry name" value="Probable gtpase engc, domain 3"/>
    <property type="match status" value="1"/>
</dbReference>
<protein>
    <recommendedName>
        <fullName evidence="10">Small ribosomal subunit biogenesis GTPase RsgA</fullName>
        <ecNumber evidence="10">3.6.1.-</ecNumber>
    </recommendedName>
</protein>
<keyword evidence="5 10" id="KW-0547">Nucleotide-binding</keyword>
<evidence type="ECO:0000256" key="5">
    <source>
        <dbReference type="ARBA" id="ARBA00022741"/>
    </source>
</evidence>
<keyword evidence="1 10" id="KW-0963">Cytoplasm</keyword>
<keyword evidence="6 10" id="KW-0378">Hydrolase</keyword>
<evidence type="ECO:0000256" key="10">
    <source>
        <dbReference type="HAMAP-Rule" id="MF_01820"/>
    </source>
</evidence>
<dbReference type="Proteomes" id="UP001620262">
    <property type="component" value="Unassembled WGS sequence"/>
</dbReference>
<evidence type="ECO:0000256" key="2">
    <source>
        <dbReference type="ARBA" id="ARBA00022517"/>
    </source>
</evidence>
<evidence type="ECO:0000259" key="12">
    <source>
        <dbReference type="PROSITE" id="PS51721"/>
    </source>
</evidence>
<feature type="domain" description="EngC GTPase" evidence="11">
    <location>
        <begin position="104"/>
        <end position="251"/>
    </location>
</feature>
<dbReference type="InterPro" id="IPR027417">
    <property type="entry name" value="P-loop_NTPase"/>
</dbReference>
<dbReference type="NCBIfam" id="TIGR00157">
    <property type="entry name" value="ribosome small subunit-dependent GTPase A"/>
    <property type="match status" value="1"/>
</dbReference>
<comment type="cofactor">
    <cofactor evidence="10">
        <name>Zn(2+)</name>
        <dbReference type="ChEBI" id="CHEBI:29105"/>
    </cofactor>
    <text evidence="10">Binds 1 zinc ion per subunit.</text>
</comment>
<evidence type="ECO:0000256" key="9">
    <source>
        <dbReference type="ARBA" id="ARBA00023134"/>
    </source>
</evidence>
<evidence type="ECO:0000256" key="6">
    <source>
        <dbReference type="ARBA" id="ARBA00022801"/>
    </source>
</evidence>
<dbReference type="Gene3D" id="3.40.50.300">
    <property type="entry name" value="P-loop containing nucleotide triphosphate hydrolases"/>
    <property type="match status" value="1"/>
</dbReference>
<keyword evidence="4 10" id="KW-0699">rRNA-binding</keyword>
<dbReference type="PROSITE" id="PS51721">
    <property type="entry name" value="G_CP"/>
    <property type="match status" value="1"/>
</dbReference>
<feature type="binding site" evidence="10">
    <location>
        <begin position="195"/>
        <end position="203"/>
    </location>
    <ligand>
        <name>GTP</name>
        <dbReference type="ChEBI" id="CHEBI:37565"/>
    </ligand>
</feature>
<dbReference type="InterPro" id="IPR004881">
    <property type="entry name" value="Ribosome_biogen_GTPase_RsgA"/>
</dbReference>
<feature type="binding site" evidence="10">
    <location>
        <begin position="143"/>
        <end position="146"/>
    </location>
    <ligand>
        <name>GTP</name>
        <dbReference type="ChEBI" id="CHEBI:37565"/>
    </ligand>
</feature>
<dbReference type="EMBL" id="JBJDOT010000018">
    <property type="protein sequence ID" value="MFK3864903.1"/>
    <property type="molecule type" value="Genomic_DNA"/>
</dbReference>
<keyword evidence="2 10" id="KW-0690">Ribosome biogenesis</keyword>
<proteinExistence type="inferred from homology"/>
<keyword evidence="14" id="KW-1185">Reference proteome</keyword>
<comment type="function">
    <text evidence="10">One of several proteins that assist in the late maturation steps of the functional core of the 30S ribosomal subunit. Helps release RbfA from mature subunits. May play a role in the assembly of ribosomal proteins into the subunit. Circularly permuted GTPase that catalyzes slow GTP hydrolysis, GTPase activity is stimulated by the 30S ribosomal subunit.</text>
</comment>
<keyword evidence="7 10" id="KW-0862">Zinc</keyword>
<evidence type="ECO:0000256" key="7">
    <source>
        <dbReference type="ARBA" id="ARBA00022833"/>
    </source>
</evidence>
<evidence type="ECO:0000256" key="3">
    <source>
        <dbReference type="ARBA" id="ARBA00022723"/>
    </source>
</evidence>
<name>A0ABW8KYP1_9GAMM</name>
<evidence type="ECO:0000313" key="14">
    <source>
        <dbReference type="Proteomes" id="UP001620262"/>
    </source>
</evidence>
<dbReference type="HAMAP" id="MF_01820">
    <property type="entry name" value="GTPase_RsgA"/>
    <property type="match status" value="1"/>
</dbReference>
<comment type="subcellular location">
    <subcellularLocation>
        <location evidence="10">Cytoplasm</location>
    </subcellularLocation>
</comment>
<dbReference type="CDD" id="cd01854">
    <property type="entry name" value="YjeQ_EngC"/>
    <property type="match status" value="1"/>
</dbReference>
<evidence type="ECO:0000256" key="1">
    <source>
        <dbReference type="ARBA" id="ARBA00022490"/>
    </source>
</evidence>
<dbReference type="InterPro" id="IPR010914">
    <property type="entry name" value="RsgA_GTPase_dom"/>
</dbReference>
<evidence type="ECO:0000256" key="8">
    <source>
        <dbReference type="ARBA" id="ARBA00022884"/>
    </source>
</evidence>
<dbReference type="SUPFAM" id="SSF52540">
    <property type="entry name" value="P-loop containing nucleoside triphosphate hydrolases"/>
    <property type="match status" value="1"/>
</dbReference>
<gene>
    <name evidence="10 13" type="primary">rsgA</name>
    <name evidence="13" type="ORF">ACI2JU_13665</name>
</gene>
<feature type="binding site" evidence="10">
    <location>
        <position position="281"/>
    </location>
    <ligand>
        <name>Zn(2+)</name>
        <dbReference type="ChEBI" id="CHEBI:29105"/>
    </ligand>
</feature>
<dbReference type="PANTHER" id="PTHR32120:SF10">
    <property type="entry name" value="SMALL RIBOSOMAL SUBUNIT BIOGENESIS GTPASE RSGA"/>
    <property type="match status" value="1"/>
</dbReference>
<dbReference type="PANTHER" id="PTHR32120">
    <property type="entry name" value="SMALL RIBOSOMAL SUBUNIT BIOGENESIS GTPASE RSGA"/>
    <property type="match status" value="1"/>
</dbReference>
<feature type="binding site" evidence="10">
    <location>
        <position position="283"/>
    </location>
    <ligand>
        <name>Zn(2+)</name>
        <dbReference type="ChEBI" id="CHEBI:29105"/>
    </ligand>
</feature>
<comment type="subunit">
    <text evidence="10">Monomer. Associates with 30S ribosomal subunit, binds 16S rRNA.</text>
</comment>
<feature type="binding site" evidence="10">
    <location>
        <position position="276"/>
    </location>
    <ligand>
        <name>Zn(2+)</name>
        <dbReference type="ChEBI" id="CHEBI:29105"/>
    </ligand>
</feature>
<keyword evidence="8 10" id="KW-0694">RNA-binding</keyword>
<keyword evidence="3 10" id="KW-0479">Metal-binding</keyword>
<sequence length="349" mass="39455">MNTNLSLSQLGWRAFFQQQLTLNDLEHTLIARIITYHRDHFVVQSEQGCHKVLVNSDHPPLTVGDWILLTQHNEHWLFTRLLERLTLLSRKSAGSKLSEQLIGANIDTLFIVSSHNQDFNLSRFERYLALAYQSECLPVVVLTKRDQCAEPEQHIAQLTALDNYLTVLSVNALERGSVEQLMPWCGKGQTLAFVGSSGVGKSSLVNSLCEQQLSDTGAIREDDSKGRHTTTHRALHVLNVGALLLDTPGIRELQLSDCQQGVELTFNDISELAQQCRFADCSHQLEPGCQVLAALQKGLLTQRRITNYQKLLKEQQRNTQSLAQLRSQDRSLGRFYRNVQADMRNLKGR</sequence>
<organism evidence="13 14">
    <name type="scientific">Pseudoalteromonas rhizosphaerae</name>
    <dbReference type="NCBI Taxonomy" id="2518973"/>
    <lineage>
        <taxon>Bacteria</taxon>
        <taxon>Pseudomonadati</taxon>
        <taxon>Pseudomonadota</taxon>
        <taxon>Gammaproteobacteria</taxon>
        <taxon>Alteromonadales</taxon>
        <taxon>Pseudoalteromonadaceae</taxon>
        <taxon>Pseudoalteromonas</taxon>
    </lineage>
</organism>
<dbReference type="EC" id="3.6.1.-" evidence="10"/>
<dbReference type="PROSITE" id="PS50936">
    <property type="entry name" value="ENGC_GTPASE"/>
    <property type="match status" value="1"/>
</dbReference>
<dbReference type="InterPro" id="IPR030378">
    <property type="entry name" value="G_CP_dom"/>
</dbReference>